<dbReference type="Proteomes" id="UP001055879">
    <property type="component" value="Linkage Group LG13"/>
</dbReference>
<accession>A0ACB8Y734</accession>
<comment type="caution">
    <text evidence="1">The sequence shown here is derived from an EMBL/GenBank/DDBJ whole genome shotgun (WGS) entry which is preliminary data.</text>
</comment>
<organism evidence="1 2">
    <name type="scientific">Arctium lappa</name>
    <name type="common">Greater burdock</name>
    <name type="synonym">Lappa major</name>
    <dbReference type="NCBI Taxonomy" id="4217"/>
    <lineage>
        <taxon>Eukaryota</taxon>
        <taxon>Viridiplantae</taxon>
        <taxon>Streptophyta</taxon>
        <taxon>Embryophyta</taxon>
        <taxon>Tracheophyta</taxon>
        <taxon>Spermatophyta</taxon>
        <taxon>Magnoliopsida</taxon>
        <taxon>eudicotyledons</taxon>
        <taxon>Gunneridae</taxon>
        <taxon>Pentapetalae</taxon>
        <taxon>asterids</taxon>
        <taxon>campanulids</taxon>
        <taxon>Asterales</taxon>
        <taxon>Asteraceae</taxon>
        <taxon>Carduoideae</taxon>
        <taxon>Cardueae</taxon>
        <taxon>Arctiinae</taxon>
        <taxon>Arctium</taxon>
    </lineage>
</organism>
<evidence type="ECO:0000313" key="2">
    <source>
        <dbReference type="Proteomes" id="UP001055879"/>
    </source>
</evidence>
<protein>
    <submittedName>
        <fullName evidence="1">Uncharacterized protein</fullName>
    </submittedName>
</protein>
<reference evidence="2" key="1">
    <citation type="journal article" date="2022" name="Mol. Ecol. Resour.">
        <title>The genomes of chicory, endive, great burdock and yacon provide insights into Asteraceae palaeo-polyploidization history and plant inulin production.</title>
        <authorList>
            <person name="Fan W."/>
            <person name="Wang S."/>
            <person name="Wang H."/>
            <person name="Wang A."/>
            <person name="Jiang F."/>
            <person name="Liu H."/>
            <person name="Zhao H."/>
            <person name="Xu D."/>
            <person name="Zhang Y."/>
        </authorList>
    </citation>
    <scope>NUCLEOTIDE SEQUENCE [LARGE SCALE GENOMIC DNA]</scope>
    <source>
        <strain evidence="2">cv. Niubang</strain>
    </source>
</reference>
<name>A0ACB8Y734_ARCLA</name>
<keyword evidence="2" id="KW-1185">Reference proteome</keyword>
<gene>
    <name evidence="1" type="ORF">L6452_35419</name>
</gene>
<reference evidence="1 2" key="2">
    <citation type="journal article" date="2022" name="Mol. Ecol. Resour.">
        <title>The genomes of chicory, endive, great burdock and yacon provide insights into Asteraceae paleo-polyploidization history and plant inulin production.</title>
        <authorList>
            <person name="Fan W."/>
            <person name="Wang S."/>
            <person name="Wang H."/>
            <person name="Wang A."/>
            <person name="Jiang F."/>
            <person name="Liu H."/>
            <person name="Zhao H."/>
            <person name="Xu D."/>
            <person name="Zhang Y."/>
        </authorList>
    </citation>
    <scope>NUCLEOTIDE SEQUENCE [LARGE SCALE GENOMIC DNA]</scope>
    <source>
        <strain evidence="2">cv. Niubang</strain>
    </source>
</reference>
<dbReference type="EMBL" id="CM042059">
    <property type="protein sequence ID" value="KAI3680646.1"/>
    <property type="molecule type" value="Genomic_DNA"/>
</dbReference>
<proteinExistence type="predicted"/>
<sequence>MEFKEAMLISCMLTELGLHRSLNTALTFSLYKLSVSHTLHTVSTSSNRQKRAALKKASPPIFSPVNFVHKLFDSRVF</sequence>
<evidence type="ECO:0000313" key="1">
    <source>
        <dbReference type="EMBL" id="KAI3680646.1"/>
    </source>
</evidence>